<dbReference type="InterPro" id="IPR011030">
    <property type="entry name" value="Lipovitellin_superhlx_dom"/>
</dbReference>
<dbReference type="PANTHER" id="PTHR23345:SF15">
    <property type="entry name" value="VITELLOGENIN 1-RELATED"/>
    <property type="match status" value="1"/>
</dbReference>
<dbReference type="SUPFAM" id="SSF48431">
    <property type="entry name" value="Lipovitellin-phosvitin complex, superhelical domain"/>
    <property type="match status" value="1"/>
</dbReference>
<dbReference type="Pfam" id="PF00094">
    <property type="entry name" value="VWD"/>
    <property type="match status" value="1"/>
</dbReference>
<dbReference type="OMA" id="EFHVNQQ"/>
<keyword evidence="4" id="KW-0325">Glycoprotein</keyword>
<comment type="caution">
    <text evidence="10">The sequence shown here is derived from an EMBL/GenBank/DDBJ whole genome shotgun (WGS) entry which is preliminary data.</text>
</comment>
<comment type="caution">
    <text evidence="5">Lacks conserved residue(s) required for the propagation of feature annotation.</text>
</comment>
<protein>
    <submittedName>
        <fullName evidence="10">Vitellogenin-6</fullName>
    </submittedName>
</protein>
<organism evidence="10 11">
    <name type="scientific">Folsomia candida</name>
    <name type="common">Springtail</name>
    <dbReference type="NCBI Taxonomy" id="158441"/>
    <lineage>
        <taxon>Eukaryota</taxon>
        <taxon>Metazoa</taxon>
        <taxon>Ecdysozoa</taxon>
        <taxon>Arthropoda</taxon>
        <taxon>Hexapoda</taxon>
        <taxon>Collembola</taxon>
        <taxon>Entomobryomorpha</taxon>
        <taxon>Isotomoidea</taxon>
        <taxon>Isotomidae</taxon>
        <taxon>Proisotominae</taxon>
        <taxon>Folsomia</taxon>
    </lineage>
</organism>
<evidence type="ECO:0000256" key="6">
    <source>
        <dbReference type="SAM" id="MobiDB-lite"/>
    </source>
</evidence>
<feature type="domain" description="Vitellogenin" evidence="8">
    <location>
        <begin position="26"/>
        <end position="685"/>
    </location>
</feature>
<dbReference type="PROSITE" id="PS51233">
    <property type="entry name" value="VWFD"/>
    <property type="match status" value="1"/>
</dbReference>
<dbReference type="Gene3D" id="2.30.230.10">
    <property type="entry name" value="Lipovitellin, beta-sheet shell regions, chain A"/>
    <property type="match status" value="1"/>
</dbReference>
<dbReference type="PANTHER" id="PTHR23345">
    <property type="entry name" value="VITELLOGENIN-RELATED"/>
    <property type="match status" value="1"/>
</dbReference>
<dbReference type="EMBL" id="LNIX01000003">
    <property type="protein sequence ID" value="OXA57940.1"/>
    <property type="molecule type" value="Genomic_DNA"/>
</dbReference>
<reference evidence="10 11" key="1">
    <citation type="submission" date="2015-12" db="EMBL/GenBank/DDBJ databases">
        <title>The genome of Folsomia candida.</title>
        <authorList>
            <person name="Faddeeva A."/>
            <person name="Derks M.F."/>
            <person name="Anvar Y."/>
            <person name="Smit S."/>
            <person name="Van Straalen N."/>
            <person name="Roelofs D."/>
        </authorList>
    </citation>
    <scope>NUCLEOTIDE SEQUENCE [LARGE SCALE GENOMIC DNA]</scope>
    <source>
        <strain evidence="10 11">VU population</strain>
        <tissue evidence="10">Whole body</tissue>
    </source>
</reference>
<dbReference type="SMART" id="SM00216">
    <property type="entry name" value="VWD"/>
    <property type="match status" value="1"/>
</dbReference>
<dbReference type="PROSITE" id="PS51211">
    <property type="entry name" value="VITELLOGENIN"/>
    <property type="match status" value="1"/>
</dbReference>
<feature type="region of interest" description="Disordered" evidence="6">
    <location>
        <begin position="1183"/>
        <end position="1219"/>
    </location>
</feature>
<name>A0A226EKW5_FOLCA</name>
<sequence>MKWLLLFALVLSSSAFVKRDVGTNLFTPGKEFIYGFTILSLVGSDDYVKSSSTFNISGDIHISSNGNDINVKLDDITFGTHNGQFDSPNYPKFAMKAYNQLNPLSEPFSVQFTNGVAKGIVLDKNSDEWAKNIKRGIASSLQLDLGKIDIKKSNSFVTEESGILGRCKTDYVIIPGEDDNRVLRNNAQVRKFRSHAQCEDPPRRFRKPGMTIKYCPEVYSRDVLNSTSFSVYDLEIQEGNLVAKNIHVGSSVAYMIFGADGHSQSSFTIMKMNLKSSNSGSVPPPSNPKTFNDLKFVFENDVKEDEDLGNPVPFFFHHKGLDLDSAGQTKAADQLLTNIKKMHNSFDTAELYKDVKEFHKVSPFSLLPFVSALNYQHIKDTYDNKVKGGDATEEKMFLDALAISGTGPAALVLRDIAASTSDSIFLTRNIAPMAHYIRNPTENLIKELEGLIKPENTKYNSRIIEFSFASLLGRACRKTNCERTGLLDKWVKYWSDNLDSGSSFDVKTQAILALRNVNHFKAAEKLLPIAVDNKQERSIRTMAISGITPLLKKDPLVFRKNILPIFFNRQEDSETRNLAILWTLVSYPEENTFQQIGIYMWTERDPEVKNFVITLLKSLSGTTDQCLKLRSSWAKTALSMMGRTETKSKHSGIYISDYYDPQYHFAHLTTLNVQKSGHSILPQTVYFGVKSSAGGYASKYLSIFVRLEGLGKSISSRIMSMITGVIDFDEIKDIFNKIGVQERQADPLRIEICVMLHDRFVAYHAADEKTITTIPQLMKKLGELSNAAYDKEFSKMILLGGVMTEQPNELGIPVSTISGVSTMAKLHAKVKSDKSGTTMNRSYEVHLGLNVHGISSVNNHMAPFGTAHSVEALRTLRIRIPRKITFGLDVKQQSINFAISAPTEDDPIMAQVHATAVTSIHSDTPATMNDNKIVDLLHESCPLCKGMEVISKGEKFREERRLGSGYKYKALEGVNIGGKYFDCEKVHSRIHVLRQLRKFYGPEFKNLGGRAGQSLTLLRVGTRYMMSSLFLSPTTETCGMKFWYHKDLSATSVFDKVEGQAKVKYEEDPKDKLGNKLMAKSSLTFTYTGTTPKTRSLDMTLTLVKTGLEKIEVKTKLAAKDDALNKGGVVCIDIAATQAKVSDFFDYNGENEPTYERTINVAWSKDISSKDASCPANSAGIKITKKAHRSQAQKDEAQSDAWPYKQCRDQKSSPKYPGDLTPATEPCLWAAYKQTNLRESNVTINYKVDPEARNRWKYPGALVAAALMPYWVPSDTVDGHAAHGDHGVSADGHLQGELKLDVTMDDENPEADIHWHGSGGESEHFHGVDLNFLPGPLKRPVHSRFSGLMYKAFELGVYGYCDVTPHAVQTYDNATYFADLSECYTLVSGDCSDKPRFVVLGKKISNDKLGLKIMAGEHKVELNDMNNVIVDGKSQSLSDKLIFPEGDTKIFKIYKHDDNNVFLLSRPLGLAIRYTGHYTTVTIGSRFRAQQCGLCGNFDGCQKNDFTGPATTCKNLQPTDMTKAYIVREGSCAGVGSVCPSS</sequence>
<dbReference type="Proteomes" id="UP000198287">
    <property type="component" value="Unassembled WGS sequence"/>
</dbReference>
<evidence type="ECO:0000256" key="7">
    <source>
        <dbReference type="SAM" id="SignalP"/>
    </source>
</evidence>
<feature type="disulfide bond" evidence="5">
    <location>
        <begin position="476"/>
        <end position="481"/>
    </location>
</feature>
<evidence type="ECO:0000256" key="2">
    <source>
        <dbReference type="ARBA" id="ARBA00022761"/>
    </source>
</evidence>
<gene>
    <name evidence="10" type="ORF">Fcan01_06376</name>
</gene>
<feature type="signal peptide" evidence="7">
    <location>
        <begin position="1"/>
        <end position="15"/>
    </location>
</feature>
<evidence type="ECO:0000256" key="5">
    <source>
        <dbReference type="PROSITE-ProRule" id="PRU00557"/>
    </source>
</evidence>
<dbReference type="InterPro" id="IPR001846">
    <property type="entry name" value="VWF_type-D"/>
</dbReference>
<dbReference type="InterPro" id="IPR001747">
    <property type="entry name" value="Vitellogenin_N"/>
</dbReference>
<proteinExistence type="predicted"/>
<evidence type="ECO:0000256" key="4">
    <source>
        <dbReference type="ARBA" id="ARBA00023180"/>
    </source>
</evidence>
<keyword evidence="11" id="KW-1185">Reference proteome</keyword>
<evidence type="ECO:0000313" key="11">
    <source>
        <dbReference type="Proteomes" id="UP000198287"/>
    </source>
</evidence>
<dbReference type="InterPro" id="IPR015816">
    <property type="entry name" value="Vitellinogen_b-sht_N"/>
</dbReference>
<evidence type="ECO:0000259" key="8">
    <source>
        <dbReference type="PROSITE" id="PS51211"/>
    </source>
</evidence>
<dbReference type="SMART" id="SM00638">
    <property type="entry name" value="LPD_N"/>
    <property type="match status" value="1"/>
</dbReference>
<dbReference type="Gene3D" id="1.25.10.20">
    <property type="entry name" value="Vitellinogen, superhelical"/>
    <property type="match status" value="1"/>
</dbReference>
<dbReference type="STRING" id="158441.A0A226EKW5"/>
<dbReference type="OrthoDB" id="5956066at2759"/>
<evidence type="ECO:0000256" key="1">
    <source>
        <dbReference type="ARBA" id="ARBA00022729"/>
    </source>
</evidence>
<dbReference type="GO" id="GO:0005319">
    <property type="term" value="F:lipid transporter activity"/>
    <property type="evidence" value="ECO:0007669"/>
    <property type="project" value="InterPro"/>
</dbReference>
<evidence type="ECO:0000256" key="3">
    <source>
        <dbReference type="ARBA" id="ARBA00023157"/>
    </source>
</evidence>
<keyword evidence="2" id="KW-0758">Storage protein</keyword>
<dbReference type="Pfam" id="PF01347">
    <property type="entry name" value="Vitellogenin_N"/>
    <property type="match status" value="1"/>
</dbReference>
<evidence type="ECO:0000313" key="10">
    <source>
        <dbReference type="EMBL" id="OXA57940.1"/>
    </source>
</evidence>
<keyword evidence="1 7" id="KW-0732">Signal</keyword>
<dbReference type="InterPro" id="IPR050733">
    <property type="entry name" value="Vitellogenin/Apolipophorin"/>
</dbReference>
<dbReference type="InterPro" id="IPR015819">
    <property type="entry name" value="Lipid_transp_b-sht_shell"/>
</dbReference>
<feature type="chain" id="PRO_5012104235" evidence="7">
    <location>
        <begin position="16"/>
        <end position="1542"/>
    </location>
</feature>
<dbReference type="SMART" id="SM01169">
    <property type="entry name" value="DUF1943"/>
    <property type="match status" value="1"/>
</dbReference>
<dbReference type="InterPro" id="IPR015255">
    <property type="entry name" value="Vitellinogen_open_b-sht"/>
</dbReference>
<dbReference type="GO" id="GO:0045735">
    <property type="term" value="F:nutrient reservoir activity"/>
    <property type="evidence" value="ECO:0007669"/>
    <property type="project" value="UniProtKB-KW"/>
</dbReference>
<evidence type="ECO:0000259" key="9">
    <source>
        <dbReference type="PROSITE" id="PS51233"/>
    </source>
</evidence>
<dbReference type="SUPFAM" id="SSF56968">
    <property type="entry name" value="Lipovitellin-phosvitin complex, beta-sheet shell regions"/>
    <property type="match status" value="2"/>
</dbReference>
<keyword evidence="3 5" id="KW-1015">Disulfide bond</keyword>
<feature type="domain" description="VWFD" evidence="9">
    <location>
        <begin position="1357"/>
        <end position="1533"/>
    </location>
</feature>
<dbReference type="Pfam" id="PF09172">
    <property type="entry name" value="Vit_open_b-sht"/>
    <property type="match status" value="1"/>
</dbReference>
<accession>A0A226EKW5</accession>